<protein>
    <submittedName>
        <fullName evidence="3">Peptidoglycan-binding protein</fullName>
    </submittedName>
</protein>
<name>A0ABS8CMF9_9RHOB</name>
<dbReference type="InterPro" id="IPR036366">
    <property type="entry name" value="PGBDSf"/>
</dbReference>
<evidence type="ECO:0000259" key="2">
    <source>
        <dbReference type="Pfam" id="PF01471"/>
    </source>
</evidence>
<dbReference type="PANTHER" id="PTHR43019">
    <property type="entry name" value="SERINE ENDOPROTEASE DEGS"/>
    <property type="match status" value="1"/>
</dbReference>
<dbReference type="Gene3D" id="2.40.10.120">
    <property type="match status" value="1"/>
</dbReference>
<organism evidence="3 4">
    <name type="scientific">Pseudogemmobacter faecipullorum</name>
    <dbReference type="NCBI Taxonomy" id="2755041"/>
    <lineage>
        <taxon>Bacteria</taxon>
        <taxon>Pseudomonadati</taxon>
        <taxon>Pseudomonadota</taxon>
        <taxon>Alphaproteobacteria</taxon>
        <taxon>Rhodobacterales</taxon>
        <taxon>Paracoccaceae</taxon>
        <taxon>Pseudogemmobacter</taxon>
    </lineage>
</organism>
<dbReference type="SUPFAM" id="SSF47090">
    <property type="entry name" value="PGBD-like"/>
    <property type="match status" value="1"/>
</dbReference>
<dbReference type="InterPro" id="IPR002477">
    <property type="entry name" value="Peptidoglycan-bd-like"/>
</dbReference>
<feature type="compositionally biased region" description="Acidic residues" evidence="1">
    <location>
        <begin position="141"/>
        <end position="150"/>
    </location>
</feature>
<evidence type="ECO:0000313" key="3">
    <source>
        <dbReference type="EMBL" id="MCB5410573.1"/>
    </source>
</evidence>
<dbReference type="Pfam" id="PF01471">
    <property type="entry name" value="PG_binding_1"/>
    <property type="match status" value="1"/>
</dbReference>
<dbReference type="EMBL" id="JACDXX010000009">
    <property type="protein sequence ID" value="MCB5410573.1"/>
    <property type="molecule type" value="Genomic_DNA"/>
</dbReference>
<feature type="domain" description="Peptidoglycan binding-like" evidence="2">
    <location>
        <begin position="185"/>
        <end position="239"/>
    </location>
</feature>
<dbReference type="InterPro" id="IPR036365">
    <property type="entry name" value="PGBD-like_sf"/>
</dbReference>
<feature type="compositionally biased region" description="Low complexity" evidence="1">
    <location>
        <begin position="151"/>
        <end position="164"/>
    </location>
</feature>
<comment type="caution">
    <text evidence="3">The sequence shown here is derived from an EMBL/GenBank/DDBJ whole genome shotgun (WGS) entry which is preliminary data.</text>
</comment>
<proteinExistence type="predicted"/>
<dbReference type="Gene3D" id="1.10.101.10">
    <property type="entry name" value="PGBD-like superfamily/PGBD"/>
    <property type="match status" value="1"/>
</dbReference>
<accession>A0ABS8CMF9</accession>
<dbReference type="InterPro" id="IPR009003">
    <property type="entry name" value="Peptidase_S1_PA"/>
</dbReference>
<dbReference type="Proteomes" id="UP001198571">
    <property type="component" value="Unassembled WGS sequence"/>
</dbReference>
<dbReference type="PANTHER" id="PTHR43019:SF23">
    <property type="entry name" value="PROTEASE DO-LIKE 5, CHLOROPLASTIC"/>
    <property type="match status" value="1"/>
</dbReference>
<gene>
    <name evidence="3" type="ORF">H0485_11250</name>
</gene>
<reference evidence="3 4" key="1">
    <citation type="submission" date="2020-07" db="EMBL/GenBank/DDBJ databases">
        <title>Pseudogemmobacter sp. nov., isolated from poultry manure in Taiwan.</title>
        <authorList>
            <person name="Lin S.-Y."/>
            <person name="Tang Y.-S."/>
            <person name="Young C.-C."/>
        </authorList>
    </citation>
    <scope>NUCLEOTIDE SEQUENCE [LARGE SCALE GENOMIC DNA]</scope>
    <source>
        <strain evidence="3 4">CC-YST710</strain>
    </source>
</reference>
<dbReference type="Pfam" id="PF13365">
    <property type="entry name" value="Trypsin_2"/>
    <property type="match status" value="1"/>
</dbReference>
<feature type="region of interest" description="Disordered" evidence="1">
    <location>
        <begin position="135"/>
        <end position="183"/>
    </location>
</feature>
<sequence>MTARMTAMRLYVFFAAVTLFILQGPAGFAQERRWIQVEARPNIELARERAFAFSTTFTETWGYGLPSGWFAIVLGPYSGEEASQRIGDLKLRGVIPADSYLTDGSEFRDQFWPEGGAAAGMPGLALPAEVEVSELPGSDTGADEGADPEAEAALSPAEAAASEPVVERDNESPAEARASEALMSEEERKALQAALQWFGFYEGGLDGAYGPGTRKAMAAWQQAFAQEATGVLTSRQRATLMVSHQAEVAEYGFALVEEQESGIDVTLPLSLVEFDRYEPPFVHFREKNGSGLSLVLISQPGDQGSLSGLYDILSQLEAMPEGMERQLSETAFSLRGQDASRVARAAAKLDQGLIKGWMLLSDPANALRDSRAIEVMEASFRAVGDTALDPGLVPLDEAARRGLVAGLEVQKPKLSRSGFYVSADGQVLTEAGLLASCGRITLDHSTGAELVLSDASTGLALLKPKKPLAPQAFAGFAAGETRPGAPVAVSGYPWEGRLSAPVLSHGSFEEPGGLNGETGVIRIAAGLRSGNAGGPVLDTAGAVIGMVLPPAQSGPALPGDVAFAADSKVIADFLSRAGLKPAETLSSAALPPETLTRQASAMTVLVSCWP</sequence>
<dbReference type="RefSeq" id="WP_226935588.1">
    <property type="nucleotide sequence ID" value="NZ_JACDXX010000009.1"/>
</dbReference>
<evidence type="ECO:0000256" key="1">
    <source>
        <dbReference type="SAM" id="MobiDB-lite"/>
    </source>
</evidence>
<evidence type="ECO:0000313" key="4">
    <source>
        <dbReference type="Proteomes" id="UP001198571"/>
    </source>
</evidence>
<dbReference type="SUPFAM" id="SSF50494">
    <property type="entry name" value="Trypsin-like serine proteases"/>
    <property type="match status" value="1"/>
</dbReference>
<keyword evidence="4" id="KW-1185">Reference proteome</keyword>